<keyword evidence="2" id="KW-1185">Reference proteome</keyword>
<sequence>MTITLWNLHVVSGLPILGTPYEECIPPDYDLFRRQPAGHLRLGEFGYLEGLHQSLAHYCRRHRGATVTLDVWIESLLTQEAYVLLVAQPHAPFGTGLQHSEQFSVELFEPVSAVGTRPVTARGISKETSLVAFIATWLCYFVFPDQNRVLRPSALLIASMIARCRQILLAPDLFARVYRGFGQIASSYGRRQRVIDVPWNYIHGWVHIHVLDAFSCVELQDYYMGHFFPLLLKLARAT</sequence>
<accession>A0ABD0UW71</accession>
<proteinExistence type="predicted"/>
<gene>
    <name evidence="1" type="ORF">M5K25_015013</name>
</gene>
<evidence type="ECO:0008006" key="3">
    <source>
        <dbReference type="Google" id="ProtNLM"/>
    </source>
</evidence>
<dbReference type="AlphaFoldDB" id="A0ABD0UW71"/>
<evidence type="ECO:0000313" key="2">
    <source>
        <dbReference type="Proteomes" id="UP001552299"/>
    </source>
</evidence>
<reference evidence="1 2" key="1">
    <citation type="journal article" date="2024" name="Plant Biotechnol. J.">
        <title>Dendrobium thyrsiflorum genome and its molecular insights into genes involved in important horticultural traits.</title>
        <authorList>
            <person name="Chen B."/>
            <person name="Wang J.Y."/>
            <person name="Zheng P.J."/>
            <person name="Li K.L."/>
            <person name="Liang Y.M."/>
            <person name="Chen X.F."/>
            <person name="Zhang C."/>
            <person name="Zhao X."/>
            <person name="He X."/>
            <person name="Zhang G.Q."/>
            <person name="Liu Z.J."/>
            <person name="Xu Q."/>
        </authorList>
    </citation>
    <scope>NUCLEOTIDE SEQUENCE [LARGE SCALE GENOMIC DNA]</scope>
    <source>
        <strain evidence="1">GZMU011</strain>
    </source>
</reference>
<dbReference type="Proteomes" id="UP001552299">
    <property type="component" value="Unassembled WGS sequence"/>
</dbReference>
<dbReference type="EMBL" id="JANQDX010000012">
    <property type="protein sequence ID" value="KAL0914647.1"/>
    <property type="molecule type" value="Genomic_DNA"/>
</dbReference>
<protein>
    <recommendedName>
        <fullName evidence="3">Aminotransferase-like plant mobile domain-containing protein</fullName>
    </recommendedName>
</protein>
<comment type="caution">
    <text evidence="1">The sequence shown here is derived from an EMBL/GenBank/DDBJ whole genome shotgun (WGS) entry which is preliminary data.</text>
</comment>
<evidence type="ECO:0000313" key="1">
    <source>
        <dbReference type="EMBL" id="KAL0914647.1"/>
    </source>
</evidence>
<name>A0ABD0UW71_DENTH</name>
<organism evidence="1 2">
    <name type="scientific">Dendrobium thyrsiflorum</name>
    <name type="common">Pinecone-like raceme dendrobium</name>
    <name type="synonym">Orchid</name>
    <dbReference type="NCBI Taxonomy" id="117978"/>
    <lineage>
        <taxon>Eukaryota</taxon>
        <taxon>Viridiplantae</taxon>
        <taxon>Streptophyta</taxon>
        <taxon>Embryophyta</taxon>
        <taxon>Tracheophyta</taxon>
        <taxon>Spermatophyta</taxon>
        <taxon>Magnoliopsida</taxon>
        <taxon>Liliopsida</taxon>
        <taxon>Asparagales</taxon>
        <taxon>Orchidaceae</taxon>
        <taxon>Epidendroideae</taxon>
        <taxon>Malaxideae</taxon>
        <taxon>Dendrobiinae</taxon>
        <taxon>Dendrobium</taxon>
    </lineage>
</organism>